<dbReference type="Proteomes" id="UP001523216">
    <property type="component" value="Unassembled WGS sequence"/>
</dbReference>
<dbReference type="PANTHER" id="PTHR33164:SF57">
    <property type="entry name" value="MARR-FAMILY TRANSCRIPTIONAL REGULATOR"/>
    <property type="match status" value="1"/>
</dbReference>
<dbReference type="SMART" id="SM00347">
    <property type="entry name" value="HTH_MARR"/>
    <property type="match status" value="1"/>
</dbReference>
<evidence type="ECO:0000259" key="1">
    <source>
        <dbReference type="PROSITE" id="PS50995"/>
    </source>
</evidence>
<gene>
    <name evidence="2" type="ORF">LXN57_21885</name>
</gene>
<dbReference type="InterPro" id="IPR000835">
    <property type="entry name" value="HTH_MarR-typ"/>
</dbReference>
<dbReference type="InterPro" id="IPR039422">
    <property type="entry name" value="MarR/SlyA-like"/>
</dbReference>
<dbReference type="RefSeq" id="WP_251800037.1">
    <property type="nucleotide sequence ID" value="NZ_JAMQOL010000030.1"/>
</dbReference>
<dbReference type="SUPFAM" id="SSF46785">
    <property type="entry name" value="Winged helix' DNA-binding domain"/>
    <property type="match status" value="1"/>
</dbReference>
<dbReference type="Pfam" id="PF12802">
    <property type="entry name" value="MarR_2"/>
    <property type="match status" value="1"/>
</dbReference>
<evidence type="ECO:0000313" key="2">
    <source>
        <dbReference type="EMBL" id="MCM4080234.1"/>
    </source>
</evidence>
<dbReference type="PANTHER" id="PTHR33164">
    <property type="entry name" value="TRANSCRIPTIONAL REGULATOR, MARR FAMILY"/>
    <property type="match status" value="1"/>
</dbReference>
<protein>
    <submittedName>
        <fullName evidence="2">MarR family winged helix-turn-helix transcriptional regulator</fullName>
    </submittedName>
</protein>
<evidence type="ECO:0000313" key="3">
    <source>
        <dbReference type="Proteomes" id="UP001523216"/>
    </source>
</evidence>
<accession>A0ABT0Y2G9</accession>
<dbReference type="InterPro" id="IPR036390">
    <property type="entry name" value="WH_DNA-bd_sf"/>
</dbReference>
<organism evidence="2 3">
    <name type="scientific">Paractinoplanes hotanensis</name>
    <dbReference type="NCBI Taxonomy" id="2906497"/>
    <lineage>
        <taxon>Bacteria</taxon>
        <taxon>Bacillati</taxon>
        <taxon>Actinomycetota</taxon>
        <taxon>Actinomycetes</taxon>
        <taxon>Micromonosporales</taxon>
        <taxon>Micromonosporaceae</taxon>
        <taxon>Paractinoplanes</taxon>
    </lineage>
</organism>
<name>A0ABT0Y2G9_9ACTN</name>
<keyword evidence="3" id="KW-1185">Reference proteome</keyword>
<feature type="domain" description="HTH marR-type" evidence="1">
    <location>
        <begin position="15"/>
        <end position="160"/>
    </location>
</feature>
<reference evidence="2 3" key="1">
    <citation type="submission" date="2022-06" db="EMBL/GenBank/DDBJ databases">
        <title>Actinoplanes abujensis sp. nov., isolated from Nigerian arid soil.</title>
        <authorList>
            <person name="Ding P."/>
        </authorList>
    </citation>
    <scope>NUCLEOTIDE SEQUENCE [LARGE SCALE GENOMIC DNA]</scope>
    <source>
        <strain evidence="3">TRM88002</strain>
    </source>
</reference>
<proteinExistence type="predicted"/>
<dbReference type="EMBL" id="JAMQOL010000030">
    <property type="protein sequence ID" value="MCM4080234.1"/>
    <property type="molecule type" value="Genomic_DNA"/>
</dbReference>
<sequence length="169" mass="17839">MLGSSNAPREPDKMEDVLATQLLELSQLIRKARQQWLRERPDVPIGTVSILKLIGEIGTGPGGGCHAKDLAERSGLDPSTVSREVAAAVGQGLVERRVDNADRRASTLALTPAGRDLLAAASAWFGALIGRALADWPAGDAERVSCDLGRLVAALSAVLEETHTLEAAR</sequence>
<dbReference type="PROSITE" id="PS50995">
    <property type="entry name" value="HTH_MARR_2"/>
    <property type="match status" value="1"/>
</dbReference>
<dbReference type="Gene3D" id="1.10.10.10">
    <property type="entry name" value="Winged helix-like DNA-binding domain superfamily/Winged helix DNA-binding domain"/>
    <property type="match status" value="1"/>
</dbReference>
<comment type="caution">
    <text evidence="2">The sequence shown here is derived from an EMBL/GenBank/DDBJ whole genome shotgun (WGS) entry which is preliminary data.</text>
</comment>
<dbReference type="InterPro" id="IPR036388">
    <property type="entry name" value="WH-like_DNA-bd_sf"/>
</dbReference>